<evidence type="ECO:0000256" key="4">
    <source>
        <dbReference type="ARBA" id="ARBA00023163"/>
    </source>
</evidence>
<name>A0A248TH34_9BACI</name>
<dbReference type="GO" id="GO:0003677">
    <property type="term" value="F:DNA binding"/>
    <property type="evidence" value="ECO:0007669"/>
    <property type="project" value="InterPro"/>
</dbReference>
<dbReference type="Gene3D" id="1.10.10.10">
    <property type="entry name" value="Winged helix-like DNA-binding domain superfamily/Winged helix DNA-binding domain"/>
    <property type="match status" value="1"/>
</dbReference>
<dbReference type="CDD" id="cd06171">
    <property type="entry name" value="Sigma70_r4"/>
    <property type="match status" value="1"/>
</dbReference>
<reference evidence="7 8" key="1">
    <citation type="submission" date="2017-08" db="EMBL/GenBank/DDBJ databases">
        <title>Complete Genome Sequence of Bacillus kochii Oregon-R-modENCODE STRAIN BDGP4, isolated from Drosophila melanogaster gut.</title>
        <authorList>
            <person name="Wan K.H."/>
            <person name="Yu C."/>
            <person name="Park S."/>
            <person name="Hammonds A.S."/>
            <person name="Booth B.W."/>
            <person name="Celniker S.E."/>
        </authorList>
    </citation>
    <scope>NUCLEOTIDE SEQUENCE [LARGE SCALE GENOMIC DNA]</scope>
    <source>
        <strain evidence="7 8">BDGP4</strain>
    </source>
</reference>
<dbReference type="Pfam" id="PF04542">
    <property type="entry name" value="Sigma70_r2"/>
    <property type="match status" value="1"/>
</dbReference>
<dbReference type="GO" id="GO:0006352">
    <property type="term" value="P:DNA-templated transcription initiation"/>
    <property type="evidence" value="ECO:0007669"/>
    <property type="project" value="InterPro"/>
</dbReference>
<dbReference type="EMBL" id="CP022983">
    <property type="protein sequence ID" value="ASV67526.1"/>
    <property type="molecule type" value="Genomic_DNA"/>
</dbReference>
<dbReference type="Proteomes" id="UP000215137">
    <property type="component" value="Chromosome"/>
</dbReference>
<dbReference type="SUPFAM" id="SSF88659">
    <property type="entry name" value="Sigma3 and sigma4 domains of RNA polymerase sigma factors"/>
    <property type="match status" value="1"/>
</dbReference>
<dbReference type="InterPro" id="IPR007627">
    <property type="entry name" value="RNA_pol_sigma70_r2"/>
</dbReference>
<dbReference type="Pfam" id="PF08281">
    <property type="entry name" value="Sigma70_r4_2"/>
    <property type="match status" value="1"/>
</dbReference>
<protein>
    <submittedName>
        <fullName evidence="7">RNA polymerase sigma factor SigY</fullName>
    </submittedName>
</protein>
<dbReference type="PANTHER" id="PTHR43133:SF60">
    <property type="entry name" value="RNA POLYMERASE SIGMA FACTOR SIGV"/>
    <property type="match status" value="1"/>
</dbReference>
<evidence type="ECO:0000313" key="7">
    <source>
        <dbReference type="EMBL" id="ASV67526.1"/>
    </source>
</evidence>
<keyword evidence="4" id="KW-0804">Transcription</keyword>
<dbReference type="PANTHER" id="PTHR43133">
    <property type="entry name" value="RNA POLYMERASE ECF-TYPE SIGMA FACTO"/>
    <property type="match status" value="1"/>
</dbReference>
<accession>A0A248TH34</accession>
<keyword evidence="8" id="KW-1185">Reference proteome</keyword>
<dbReference type="InterPro" id="IPR039425">
    <property type="entry name" value="RNA_pol_sigma-70-like"/>
</dbReference>
<gene>
    <name evidence="7" type="ORF">CKF48_09430</name>
</gene>
<evidence type="ECO:0000259" key="5">
    <source>
        <dbReference type="Pfam" id="PF04542"/>
    </source>
</evidence>
<organism evidence="7 8">
    <name type="scientific">Cytobacillus kochii</name>
    <dbReference type="NCBI Taxonomy" id="859143"/>
    <lineage>
        <taxon>Bacteria</taxon>
        <taxon>Bacillati</taxon>
        <taxon>Bacillota</taxon>
        <taxon>Bacilli</taxon>
        <taxon>Bacillales</taxon>
        <taxon>Bacillaceae</taxon>
        <taxon>Cytobacillus</taxon>
    </lineage>
</organism>
<dbReference type="KEGG" id="bko:CKF48_09430"/>
<feature type="domain" description="RNA polymerase sigma factor 70 region 4 type 2" evidence="6">
    <location>
        <begin position="116"/>
        <end position="164"/>
    </location>
</feature>
<dbReference type="NCBIfam" id="NF007216">
    <property type="entry name" value="PRK09638.1"/>
    <property type="match status" value="1"/>
</dbReference>
<sequence>MDEKDLIQKAKKGDTLALSKLLQQNYSFLVKYLMKVTLHPQVAEDLTQETMVKCIEKIQLYNGESKFSSWLITIATNLFIDQQRRKKLEKNWLEHEQALRKMKWNVANMNEEWADVLDILAQIDEEIRMPIVLKHYYGYSYGEIGKMMGLAEGTVKSRVSNGLKNVRKELADLEGE</sequence>
<feature type="domain" description="RNA polymerase sigma-70 region 2" evidence="5">
    <location>
        <begin position="21"/>
        <end position="87"/>
    </location>
</feature>
<dbReference type="NCBIfam" id="TIGR02937">
    <property type="entry name" value="sigma70-ECF"/>
    <property type="match status" value="1"/>
</dbReference>
<comment type="similarity">
    <text evidence="1">Belongs to the sigma-70 factor family. ECF subfamily.</text>
</comment>
<evidence type="ECO:0000259" key="6">
    <source>
        <dbReference type="Pfam" id="PF08281"/>
    </source>
</evidence>
<dbReference type="InterPro" id="IPR036388">
    <property type="entry name" value="WH-like_DNA-bd_sf"/>
</dbReference>
<keyword evidence="2" id="KW-0805">Transcription regulation</keyword>
<evidence type="ECO:0000256" key="1">
    <source>
        <dbReference type="ARBA" id="ARBA00010641"/>
    </source>
</evidence>
<dbReference type="AlphaFoldDB" id="A0A248TH34"/>
<dbReference type="InterPro" id="IPR014284">
    <property type="entry name" value="RNA_pol_sigma-70_dom"/>
</dbReference>
<dbReference type="InterPro" id="IPR013324">
    <property type="entry name" value="RNA_pol_sigma_r3/r4-like"/>
</dbReference>
<dbReference type="Gene3D" id="1.10.1740.10">
    <property type="match status" value="1"/>
</dbReference>
<evidence type="ECO:0000313" key="8">
    <source>
        <dbReference type="Proteomes" id="UP000215137"/>
    </source>
</evidence>
<evidence type="ECO:0000256" key="2">
    <source>
        <dbReference type="ARBA" id="ARBA00023015"/>
    </source>
</evidence>
<keyword evidence="3" id="KW-0731">Sigma factor</keyword>
<dbReference type="GO" id="GO:0016987">
    <property type="term" value="F:sigma factor activity"/>
    <property type="evidence" value="ECO:0007669"/>
    <property type="project" value="UniProtKB-KW"/>
</dbReference>
<proteinExistence type="inferred from homology"/>
<dbReference type="SUPFAM" id="SSF88946">
    <property type="entry name" value="Sigma2 domain of RNA polymerase sigma factors"/>
    <property type="match status" value="1"/>
</dbReference>
<dbReference type="InterPro" id="IPR013249">
    <property type="entry name" value="RNA_pol_sigma70_r4_t2"/>
</dbReference>
<dbReference type="InterPro" id="IPR013325">
    <property type="entry name" value="RNA_pol_sigma_r2"/>
</dbReference>
<dbReference type="OrthoDB" id="3472490at2"/>
<evidence type="ECO:0000256" key="3">
    <source>
        <dbReference type="ARBA" id="ARBA00023082"/>
    </source>
</evidence>
<dbReference type="RefSeq" id="WP_095371100.1">
    <property type="nucleotide sequence ID" value="NZ_CP022983.1"/>
</dbReference>